<evidence type="ECO:0000256" key="4">
    <source>
        <dbReference type="ARBA" id="ARBA00025742"/>
    </source>
</evidence>
<evidence type="ECO:0000256" key="3">
    <source>
        <dbReference type="ARBA" id="ARBA00023004"/>
    </source>
</evidence>
<keyword evidence="3" id="KW-0408">Iron</keyword>
<dbReference type="SUPFAM" id="SSF56300">
    <property type="entry name" value="Metallo-dependent phosphatases"/>
    <property type="match status" value="1"/>
</dbReference>
<dbReference type="Proteomes" id="UP000709466">
    <property type="component" value="Unassembled WGS sequence"/>
</dbReference>
<keyword evidence="7" id="KW-1185">Reference proteome</keyword>
<comment type="similarity">
    <text evidence="4">Belongs to the cyclic nucleotide phosphodiesterase class-III family.</text>
</comment>
<dbReference type="Gene3D" id="3.60.21.10">
    <property type="match status" value="1"/>
</dbReference>
<organism evidence="6 7">
    <name type="scientific">Marivivens donghaensis</name>
    <dbReference type="NCBI Taxonomy" id="1699413"/>
    <lineage>
        <taxon>Bacteria</taxon>
        <taxon>Pseudomonadati</taxon>
        <taxon>Pseudomonadota</taxon>
        <taxon>Alphaproteobacteria</taxon>
        <taxon>Rhodobacterales</taxon>
        <taxon>Paracoccaceae</taxon>
        <taxon>Marivivens group</taxon>
        <taxon>Marivivens</taxon>
    </lineage>
</organism>
<reference evidence="6 7" key="1">
    <citation type="submission" date="2020-03" db="EMBL/GenBank/DDBJ databases">
        <title>Bacterial isolates of synthetic phycosphere.</title>
        <authorList>
            <person name="Fu H."/>
            <person name="Moran M.A."/>
        </authorList>
    </citation>
    <scope>NUCLEOTIDE SEQUENCE [LARGE SCALE GENOMIC DNA]</scope>
    <source>
        <strain evidence="6 7">HF1</strain>
    </source>
</reference>
<dbReference type="InterPro" id="IPR004843">
    <property type="entry name" value="Calcineurin-like_PHP"/>
</dbReference>
<accession>A0ABX0VVX8</accession>
<proteinExistence type="inferred from homology"/>
<dbReference type="PANTHER" id="PTHR42988">
    <property type="entry name" value="PHOSPHOHYDROLASE"/>
    <property type="match status" value="1"/>
</dbReference>
<evidence type="ECO:0000259" key="5">
    <source>
        <dbReference type="Pfam" id="PF00149"/>
    </source>
</evidence>
<evidence type="ECO:0000313" key="7">
    <source>
        <dbReference type="Proteomes" id="UP000709466"/>
    </source>
</evidence>
<dbReference type="Pfam" id="PF00149">
    <property type="entry name" value="Metallophos"/>
    <property type="match status" value="1"/>
</dbReference>
<protein>
    <submittedName>
        <fullName evidence="6">Metallophosphoesterase</fullName>
    </submittedName>
</protein>
<keyword evidence="1" id="KW-0479">Metal-binding</keyword>
<gene>
    <name evidence="6" type="ORF">HCZ30_03165</name>
</gene>
<sequence>MKRVIHISDLHFGKIRDELVDPLVKTINDLKPDLVCVSGDFTQRARRSQFADARQFLDRIEAPTLSVPGNHDTPLENLIERFFRPFRRYKKAINQDLEPTFADDEIHVIGVNTVNRFAHQRGKVGSHTVKRICDTFQSKPDDRCRIVVLHHPLEHLTETDKRLTSGAAKAIEGLSECGADVLLCGHLHTTVTSPFTAAPGLLLVQAGTGLSSRLRGEQNTFNLLTVEGAKLKIERFAAGETPEFAVDETRDFEFVDNAWVHQST</sequence>
<dbReference type="RefSeq" id="WP_167636324.1">
    <property type="nucleotide sequence ID" value="NZ_JAATOP010000002.1"/>
</dbReference>
<evidence type="ECO:0000313" key="6">
    <source>
        <dbReference type="EMBL" id="NIY71431.1"/>
    </source>
</evidence>
<evidence type="ECO:0000256" key="2">
    <source>
        <dbReference type="ARBA" id="ARBA00022801"/>
    </source>
</evidence>
<dbReference type="InterPro" id="IPR029052">
    <property type="entry name" value="Metallo-depent_PP-like"/>
</dbReference>
<dbReference type="EMBL" id="JAATOP010000002">
    <property type="protein sequence ID" value="NIY71431.1"/>
    <property type="molecule type" value="Genomic_DNA"/>
</dbReference>
<keyword evidence="2" id="KW-0378">Hydrolase</keyword>
<dbReference type="InterPro" id="IPR050884">
    <property type="entry name" value="CNP_phosphodiesterase-III"/>
</dbReference>
<evidence type="ECO:0000256" key="1">
    <source>
        <dbReference type="ARBA" id="ARBA00022723"/>
    </source>
</evidence>
<feature type="domain" description="Calcineurin-like phosphoesterase" evidence="5">
    <location>
        <begin position="3"/>
        <end position="189"/>
    </location>
</feature>
<comment type="caution">
    <text evidence="6">The sequence shown here is derived from an EMBL/GenBank/DDBJ whole genome shotgun (WGS) entry which is preliminary data.</text>
</comment>
<dbReference type="PANTHER" id="PTHR42988:SF2">
    <property type="entry name" value="CYCLIC NUCLEOTIDE PHOSPHODIESTERASE CBUA0032-RELATED"/>
    <property type="match status" value="1"/>
</dbReference>
<dbReference type="CDD" id="cd07400">
    <property type="entry name" value="MPP_1"/>
    <property type="match status" value="1"/>
</dbReference>
<name>A0ABX0VVX8_9RHOB</name>